<organism evidence="1 2">
    <name type="scientific">Mucilaginibacter segetis</name>
    <dbReference type="NCBI Taxonomy" id="2793071"/>
    <lineage>
        <taxon>Bacteria</taxon>
        <taxon>Pseudomonadati</taxon>
        <taxon>Bacteroidota</taxon>
        <taxon>Sphingobacteriia</taxon>
        <taxon>Sphingobacteriales</taxon>
        <taxon>Sphingobacteriaceae</taxon>
        <taxon>Mucilaginibacter</taxon>
    </lineage>
</organism>
<dbReference type="EMBL" id="JAEHFW010000001">
    <property type="protein sequence ID" value="MBK0378263.1"/>
    <property type="molecule type" value="Genomic_DNA"/>
</dbReference>
<name>A0A934UL84_9SPHI</name>
<proteinExistence type="predicted"/>
<gene>
    <name evidence="1" type="ORF">I5M19_03035</name>
</gene>
<dbReference type="Proteomes" id="UP000613193">
    <property type="component" value="Unassembled WGS sequence"/>
</dbReference>
<evidence type="ECO:0000313" key="1">
    <source>
        <dbReference type="EMBL" id="MBK0378263.1"/>
    </source>
</evidence>
<reference evidence="1" key="1">
    <citation type="submission" date="2020-12" db="EMBL/GenBank/DDBJ databases">
        <title>Bacterial novel species Mucilaginibacter sp. SD-g isolated from soil.</title>
        <authorList>
            <person name="Jung H.-Y."/>
        </authorList>
    </citation>
    <scope>NUCLEOTIDE SEQUENCE</scope>
    <source>
        <strain evidence="1">SD-g</strain>
    </source>
</reference>
<accession>A0A934UL84</accession>
<dbReference type="AlphaFoldDB" id="A0A934UL84"/>
<protein>
    <submittedName>
        <fullName evidence="1">Uncharacterized protein</fullName>
    </submittedName>
</protein>
<evidence type="ECO:0000313" key="2">
    <source>
        <dbReference type="Proteomes" id="UP000613193"/>
    </source>
</evidence>
<sequence length="184" mass="21199">MYWFKPCFKIIALGCGIFVLCGWYACKPEIKETGATLAYFDLKDYFRADSARLTRLNQPVIKTVSHNGDTETKKVHIANWGQELNLFKESDINKPAWKASYTIQKAGDSLVYTAKYPELKTRRISIHKDIADKVTSIYIYNKSENILYSTSEKLTYIPGAYYLIEKDQHVKVIGENDYKIKGVF</sequence>
<dbReference type="RefSeq" id="WP_200063892.1">
    <property type="nucleotide sequence ID" value="NZ_JAEHFW010000001.1"/>
</dbReference>
<dbReference type="PROSITE" id="PS51257">
    <property type="entry name" value="PROKAR_LIPOPROTEIN"/>
    <property type="match status" value="1"/>
</dbReference>
<comment type="caution">
    <text evidence="1">The sequence shown here is derived from an EMBL/GenBank/DDBJ whole genome shotgun (WGS) entry which is preliminary data.</text>
</comment>
<keyword evidence="2" id="KW-1185">Reference proteome</keyword>